<dbReference type="EMBL" id="PFSI01000050">
    <property type="protein sequence ID" value="PJC24373.1"/>
    <property type="molecule type" value="Genomic_DNA"/>
</dbReference>
<gene>
    <name evidence="2" type="ORF">CO057_03550</name>
</gene>
<feature type="compositionally biased region" description="Basic and acidic residues" evidence="1">
    <location>
        <begin position="69"/>
        <end position="80"/>
    </location>
</feature>
<protein>
    <submittedName>
        <fullName evidence="2">Uncharacterized protein</fullName>
    </submittedName>
</protein>
<sequence>MGLRETFASWFGGDRSHQKTSVDMGIPSAKDRVNNSFSTTGATRRDALSAEVARMREQVDAQNTNTARADARDEARDQAA</sequence>
<evidence type="ECO:0000313" key="3">
    <source>
        <dbReference type="Proteomes" id="UP000230251"/>
    </source>
</evidence>
<name>A0A2M8ENQ2_9BACT</name>
<proteinExistence type="predicted"/>
<comment type="caution">
    <text evidence="2">The sequence shown here is derived from an EMBL/GenBank/DDBJ whole genome shotgun (WGS) entry which is preliminary data.</text>
</comment>
<accession>A0A2M8ENQ2</accession>
<organism evidence="2 3">
    <name type="scientific">Candidatus Uhrbacteria bacterium CG_4_9_14_0_2_um_filter_41_50</name>
    <dbReference type="NCBI Taxonomy" id="1975031"/>
    <lineage>
        <taxon>Bacteria</taxon>
        <taxon>Candidatus Uhriibacteriota</taxon>
    </lineage>
</organism>
<feature type="compositionally biased region" description="Basic and acidic residues" evidence="1">
    <location>
        <begin position="43"/>
        <end position="59"/>
    </location>
</feature>
<dbReference type="Proteomes" id="UP000230251">
    <property type="component" value="Unassembled WGS sequence"/>
</dbReference>
<evidence type="ECO:0000313" key="2">
    <source>
        <dbReference type="EMBL" id="PJC24373.1"/>
    </source>
</evidence>
<feature type="region of interest" description="Disordered" evidence="1">
    <location>
        <begin position="13"/>
        <end position="80"/>
    </location>
</feature>
<reference evidence="3" key="1">
    <citation type="submission" date="2017-09" db="EMBL/GenBank/DDBJ databases">
        <title>Depth-based differentiation of microbial function through sediment-hosted aquifers and enrichment of novel symbionts in the deep terrestrial subsurface.</title>
        <authorList>
            <person name="Probst A.J."/>
            <person name="Ladd B."/>
            <person name="Jarett J.K."/>
            <person name="Geller-Mcgrath D.E."/>
            <person name="Sieber C.M.K."/>
            <person name="Emerson J.B."/>
            <person name="Anantharaman K."/>
            <person name="Thomas B.C."/>
            <person name="Malmstrom R."/>
            <person name="Stieglmeier M."/>
            <person name="Klingl A."/>
            <person name="Woyke T."/>
            <person name="Ryan C.M."/>
            <person name="Banfield J.F."/>
        </authorList>
    </citation>
    <scope>NUCLEOTIDE SEQUENCE [LARGE SCALE GENOMIC DNA]</scope>
</reference>
<dbReference type="AlphaFoldDB" id="A0A2M8ENQ2"/>
<evidence type="ECO:0000256" key="1">
    <source>
        <dbReference type="SAM" id="MobiDB-lite"/>
    </source>
</evidence>